<dbReference type="GO" id="GO:0016787">
    <property type="term" value="F:hydrolase activity"/>
    <property type="evidence" value="ECO:0007669"/>
    <property type="project" value="UniProtKB-KW"/>
</dbReference>
<dbReference type="InterPro" id="IPR017853">
    <property type="entry name" value="GH"/>
</dbReference>
<evidence type="ECO:0000256" key="1">
    <source>
        <dbReference type="ARBA" id="ARBA00009743"/>
    </source>
</evidence>
<keyword evidence="3 5" id="KW-0378">Hydrolase</keyword>
<dbReference type="Pfam" id="PF17801">
    <property type="entry name" value="Melibiase_C"/>
    <property type="match status" value="1"/>
</dbReference>
<dbReference type="RefSeq" id="WP_263052694.1">
    <property type="nucleotide sequence ID" value="NZ_CP106735.1"/>
</dbReference>
<keyword evidence="4 5" id="KW-0326">Glycosidase</keyword>
<evidence type="ECO:0000256" key="3">
    <source>
        <dbReference type="ARBA" id="ARBA00022801"/>
    </source>
</evidence>
<dbReference type="InterPro" id="IPR013785">
    <property type="entry name" value="Aldolase_TIM"/>
</dbReference>
<keyword evidence="2" id="KW-0732">Signal</keyword>
<comment type="similarity">
    <text evidence="1 5">Belongs to the glycosyl hydrolase 27 family.</text>
</comment>
<gene>
    <name evidence="7" type="ORF">N7E81_07620</name>
</gene>
<organism evidence="7 8">
    <name type="scientific">Reichenbachiella carrageenanivorans</name>
    <dbReference type="NCBI Taxonomy" id="2979869"/>
    <lineage>
        <taxon>Bacteria</taxon>
        <taxon>Pseudomonadati</taxon>
        <taxon>Bacteroidota</taxon>
        <taxon>Cytophagia</taxon>
        <taxon>Cytophagales</taxon>
        <taxon>Reichenbachiellaceae</taxon>
        <taxon>Reichenbachiella</taxon>
    </lineage>
</organism>
<dbReference type="InterPro" id="IPR041233">
    <property type="entry name" value="Melibiase_C"/>
</dbReference>
<name>A0ABY6D495_9BACT</name>
<evidence type="ECO:0000259" key="6">
    <source>
        <dbReference type="Pfam" id="PF17801"/>
    </source>
</evidence>
<reference evidence="7" key="1">
    <citation type="submission" date="2022-10" db="EMBL/GenBank/DDBJ databases">
        <title>Comparative genomics and taxonomic characterization of three novel marine species of genus Reichenbachiella exhibiting antioxidant and polysaccharide degradation activities.</title>
        <authorList>
            <person name="Muhammad N."/>
            <person name="Lee Y.-J."/>
            <person name="Ko J."/>
            <person name="Kim S.-G."/>
        </authorList>
    </citation>
    <scope>NUCLEOTIDE SEQUENCE</scope>
    <source>
        <strain evidence="7">Wsw4-B4</strain>
    </source>
</reference>
<evidence type="ECO:0000256" key="2">
    <source>
        <dbReference type="ARBA" id="ARBA00022729"/>
    </source>
</evidence>
<dbReference type="InterPro" id="IPR002241">
    <property type="entry name" value="Glyco_hydro_27"/>
</dbReference>
<dbReference type="Pfam" id="PF16499">
    <property type="entry name" value="Melibiase_2"/>
    <property type="match status" value="1"/>
</dbReference>
<comment type="catalytic activity">
    <reaction evidence="5">
        <text>Hydrolysis of terminal, non-reducing alpha-D-galactose residues in alpha-D-galactosides, including galactose oligosaccharides, galactomannans and galactolipids.</text>
        <dbReference type="EC" id="3.2.1.22"/>
    </reaction>
</comment>
<evidence type="ECO:0000313" key="8">
    <source>
        <dbReference type="Proteomes" id="UP001062165"/>
    </source>
</evidence>
<accession>A0ABY6D495</accession>
<evidence type="ECO:0000256" key="5">
    <source>
        <dbReference type="RuleBase" id="RU361168"/>
    </source>
</evidence>
<dbReference type="SUPFAM" id="SSF51011">
    <property type="entry name" value="Glycosyl hydrolase domain"/>
    <property type="match status" value="1"/>
</dbReference>
<dbReference type="EC" id="3.2.1.22" evidence="5"/>
<dbReference type="Proteomes" id="UP001062165">
    <property type="component" value="Chromosome"/>
</dbReference>
<dbReference type="PANTHER" id="PTHR11452">
    <property type="entry name" value="ALPHA-GALACTOSIDASE/ALPHA-N-ACETYLGALACTOSAMINIDASE"/>
    <property type="match status" value="1"/>
</dbReference>
<dbReference type="PRINTS" id="PR00740">
    <property type="entry name" value="GLHYDRLASE27"/>
</dbReference>
<dbReference type="PANTHER" id="PTHR11452:SF42">
    <property type="entry name" value="ALPHA-GALACTOSIDASE"/>
    <property type="match status" value="1"/>
</dbReference>
<dbReference type="SUPFAM" id="SSF51445">
    <property type="entry name" value="(Trans)glycosidases"/>
    <property type="match status" value="1"/>
</dbReference>
<dbReference type="Gene3D" id="3.20.20.70">
    <property type="entry name" value="Aldolase class I"/>
    <property type="match status" value="1"/>
</dbReference>
<keyword evidence="5" id="KW-1015">Disulfide bond</keyword>
<evidence type="ECO:0000313" key="7">
    <source>
        <dbReference type="EMBL" id="UXX80965.1"/>
    </source>
</evidence>
<evidence type="ECO:0000256" key="4">
    <source>
        <dbReference type="ARBA" id="ARBA00023295"/>
    </source>
</evidence>
<dbReference type="InterPro" id="IPR013780">
    <property type="entry name" value="Glyco_hydro_b"/>
</dbReference>
<protein>
    <recommendedName>
        <fullName evidence="5">Alpha-galactosidase</fullName>
        <ecNumber evidence="5">3.2.1.22</ecNumber>
    </recommendedName>
    <alternativeName>
        <fullName evidence="5">Melibiase</fullName>
    </alternativeName>
</protein>
<sequence>MKYALSFFIVGIILLSDRLATGQNLTSATPEGTVVSSQKRLADTPPMGWNSWDCLGWTATEAQVKAAADYMDEHLKHLGYEYIVIDQGWFADSASSSFEAFVHDEISSKPTYTLDSFGRLMPDVIKYPSSKNGKGMKPLADYIHSKGLKFGLHLLRGIPWESVEMDMPIKDSDYSASSIGQPTKGCDWYDGFYGVDMTKPGGQAYYDSVFELFAEWGVDYVKSDDVINETEFLAISKAARNCGRDIVLSVVPANIEWEVLKENCDLARTGHDYWDVWQMLKQAFGDANAYTKYRGDGFWPDLDMLPVGKLGKEISYKGPEERISNFSEDELKTLLSLWYISQSPLMIGGYLPETDTLTLQLLTNEEAVAVSKKSVNSRQIKYRNAMVIWVSDIRNSEDKYLAMFNIWETFKPINMKVAFEQIGINPHKEYVFRDLWSHEDIGTYQKEFMAPVVTHGARLFKVSMK</sequence>
<dbReference type="CDD" id="cd14792">
    <property type="entry name" value="GH27"/>
    <property type="match status" value="1"/>
</dbReference>
<feature type="domain" description="Alpha galactosidase C-terminal" evidence="6">
    <location>
        <begin position="385"/>
        <end position="462"/>
    </location>
</feature>
<dbReference type="EMBL" id="CP106735">
    <property type="protein sequence ID" value="UXX80965.1"/>
    <property type="molecule type" value="Genomic_DNA"/>
</dbReference>
<dbReference type="Gene3D" id="2.60.40.1180">
    <property type="entry name" value="Golgi alpha-mannosidase II"/>
    <property type="match status" value="1"/>
</dbReference>
<keyword evidence="8" id="KW-1185">Reference proteome</keyword>
<proteinExistence type="inferred from homology"/>